<dbReference type="EMBL" id="JAIWYP010000003">
    <property type="protein sequence ID" value="KAH3850880.1"/>
    <property type="molecule type" value="Genomic_DNA"/>
</dbReference>
<feature type="transmembrane region" description="Helical" evidence="2">
    <location>
        <begin position="91"/>
        <end position="115"/>
    </location>
</feature>
<reference evidence="3" key="1">
    <citation type="journal article" date="2019" name="bioRxiv">
        <title>The Genome of the Zebra Mussel, Dreissena polymorpha: A Resource for Invasive Species Research.</title>
        <authorList>
            <person name="McCartney M.A."/>
            <person name="Auch B."/>
            <person name="Kono T."/>
            <person name="Mallez S."/>
            <person name="Zhang Y."/>
            <person name="Obille A."/>
            <person name="Becker A."/>
            <person name="Abrahante J.E."/>
            <person name="Garbe J."/>
            <person name="Badalamenti J.P."/>
            <person name="Herman A."/>
            <person name="Mangelson H."/>
            <person name="Liachko I."/>
            <person name="Sullivan S."/>
            <person name="Sone E.D."/>
            <person name="Koren S."/>
            <person name="Silverstein K.A.T."/>
            <person name="Beckman K.B."/>
            <person name="Gohl D.M."/>
        </authorList>
    </citation>
    <scope>NUCLEOTIDE SEQUENCE</scope>
    <source>
        <strain evidence="3">Duluth1</strain>
        <tissue evidence="3">Whole animal</tissue>
    </source>
</reference>
<organism evidence="3 4">
    <name type="scientific">Dreissena polymorpha</name>
    <name type="common">Zebra mussel</name>
    <name type="synonym">Mytilus polymorpha</name>
    <dbReference type="NCBI Taxonomy" id="45954"/>
    <lineage>
        <taxon>Eukaryota</taxon>
        <taxon>Metazoa</taxon>
        <taxon>Spiralia</taxon>
        <taxon>Lophotrochozoa</taxon>
        <taxon>Mollusca</taxon>
        <taxon>Bivalvia</taxon>
        <taxon>Autobranchia</taxon>
        <taxon>Heteroconchia</taxon>
        <taxon>Euheterodonta</taxon>
        <taxon>Imparidentia</taxon>
        <taxon>Neoheterodontei</taxon>
        <taxon>Myida</taxon>
        <taxon>Dreissenoidea</taxon>
        <taxon>Dreissenidae</taxon>
        <taxon>Dreissena</taxon>
    </lineage>
</organism>
<accession>A0A9D4L2S6</accession>
<reference evidence="3" key="2">
    <citation type="submission" date="2020-11" db="EMBL/GenBank/DDBJ databases">
        <authorList>
            <person name="McCartney M.A."/>
            <person name="Auch B."/>
            <person name="Kono T."/>
            <person name="Mallez S."/>
            <person name="Becker A."/>
            <person name="Gohl D.M."/>
            <person name="Silverstein K.A.T."/>
            <person name="Koren S."/>
            <person name="Bechman K.B."/>
            <person name="Herman A."/>
            <person name="Abrahante J.E."/>
            <person name="Garbe J."/>
        </authorList>
    </citation>
    <scope>NUCLEOTIDE SEQUENCE</scope>
    <source>
        <strain evidence="3">Duluth1</strain>
        <tissue evidence="3">Whole animal</tissue>
    </source>
</reference>
<protein>
    <submittedName>
        <fullName evidence="3">Uncharacterized protein</fullName>
    </submittedName>
</protein>
<feature type="compositionally biased region" description="Low complexity" evidence="1">
    <location>
        <begin position="12"/>
        <end position="22"/>
    </location>
</feature>
<keyword evidence="2" id="KW-0472">Membrane</keyword>
<keyword evidence="2" id="KW-1133">Transmembrane helix</keyword>
<comment type="caution">
    <text evidence="3">The sequence shown here is derived from an EMBL/GenBank/DDBJ whole genome shotgun (WGS) entry which is preliminary data.</text>
</comment>
<keyword evidence="2" id="KW-0812">Transmembrane</keyword>
<name>A0A9D4L2S6_DREPO</name>
<proteinExistence type="predicted"/>
<gene>
    <name evidence="3" type="ORF">DPMN_093355</name>
</gene>
<evidence type="ECO:0000313" key="4">
    <source>
        <dbReference type="Proteomes" id="UP000828390"/>
    </source>
</evidence>
<dbReference type="Proteomes" id="UP000828390">
    <property type="component" value="Unassembled WGS sequence"/>
</dbReference>
<feature type="region of interest" description="Disordered" evidence="1">
    <location>
        <begin position="1"/>
        <end position="22"/>
    </location>
</feature>
<keyword evidence="4" id="KW-1185">Reference proteome</keyword>
<dbReference type="AlphaFoldDB" id="A0A9D4L2S6"/>
<feature type="compositionally biased region" description="Polar residues" evidence="1">
    <location>
        <begin position="137"/>
        <end position="151"/>
    </location>
</feature>
<evidence type="ECO:0000313" key="3">
    <source>
        <dbReference type="EMBL" id="KAH3850880.1"/>
    </source>
</evidence>
<sequence length="151" mass="16023">MGGIKCDDNETGAETTTTTTTPMRTLTDSPRNTFDSSSATVDNSSLQQHTTSGTLFTATHLTQMNIGQSIANGTNTVPSNPGISEGADLELLIVLAIIGGVLLFIVVMIISVIGVKQYMDGINAPRNRSARQKNRRNSGVNPTNDSSRIIL</sequence>
<evidence type="ECO:0000256" key="1">
    <source>
        <dbReference type="SAM" id="MobiDB-lite"/>
    </source>
</evidence>
<feature type="region of interest" description="Disordered" evidence="1">
    <location>
        <begin position="126"/>
        <end position="151"/>
    </location>
</feature>
<evidence type="ECO:0000256" key="2">
    <source>
        <dbReference type="SAM" id="Phobius"/>
    </source>
</evidence>